<dbReference type="OrthoDB" id="475021at2759"/>
<feature type="compositionally biased region" description="Low complexity" evidence="1">
    <location>
        <begin position="1"/>
        <end position="16"/>
    </location>
</feature>
<keyword evidence="3" id="KW-1185">Reference proteome</keyword>
<feature type="non-terminal residue" evidence="2">
    <location>
        <position position="1"/>
    </location>
</feature>
<dbReference type="EMBL" id="CAJNNV010004312">
    <property type="protein sequence ID" value="CAE8590512.1"/>
    <property type="molecule type" value="Genomic_DNA"/>
</dbReference>
<comment type="caution">
    <text evidence="2">The sequence shown here is derived from an EMBL/GenBank/DDBJ whole genome shotgun (WGS) entry which is preliminary data.</text>
</comment>
<protein>
    <submittedName>
        <fullName evidence="2">Uncharacterized protein</fullName>
    </submittedName>
</protein>
<feature type="region of interest" description="Disordered" evidence="1">
    <location>
        <begin position="1"/>
        <end position="120"/>
    </location>
</feature>
<accession>A0A813DVG0</accession>
<feature type="compositionally biased region" description="Polar residues" evidence="1">
    <location>
        <begin position="52"/>
        <end position="71"/>
    </location>
</feature>
<feature type="compositionally biased region" description="Low complexity" evidence="1">
    <location>
        <begin position="41"/>
        <end position="51"/>
    </location>
</feature>
<organism evidence="2 3">
    <name type="scientific">Polarella glacialis</name>
    <name type="common">Dinoflagellate</name>
    <dbReference type="NCBI Taxonomy" id="89957"/>
    <lineage>
        <taxon>Eukaryota</taxon>
        <taxon>Sar</taxon>
        <taxon>Alveolata</taxon>
        <taxon>Dinophyceae</taxon>
        <taxon>Suessiales</taxon>
        <taxon>Suessiaceae</taxon>
        <taxon>Polarella</taxon>
    </lineage>
</organism>
<reference evidence="2" key="1">
    <citation type="submission" date="2021-02" db="EMBL/GenBank/DDBJ databases">
        <authorList>
            <person name="Dougan E. K."/>
            <person name="Rhodes N."/>
            <person name="Thang M."/>
            <person name="Chan C."/>
        </authorList>
    </citation>
    <scope>NUCLEOTIDE SEQUENCE</scope>
</reference>
<feature type="compositionally biased region" description="Basic and acidic residues" evidence="1">
    <location>
        <begin position="81"/>
        <end position="95"/>
    </location>
</feature>
<name>A0A813DVG0_POLGL</name>
<gene>
    <name evidence="2" type="ORF">PGLA1383_LOCUS9233</name>
</gene>
<evidence type="ECO:0000256" key="1">
    <source>
        <dbReference type="SAM" id="MobiDB-lite"/>
    </source>
</evidence>
<dbReference type="Proteomes" id="UP000654075">
    <property type="component" value="Unassembled WGS sequence"/>
</dbReference>
<evidence type="ECO:0000313" key="3">
    <source>
        <dbReference type="Proteomes" id="UP000654075"/>
    </source>
</evidence>
<feature type="compositionally biased region" description="Low complexity" evidence="1">
    <location>
        <begin position="96"/>
        <end position="118"/>
    </location>
</feature>
<evidence type="ECO:0000313" key="2">
    <source>
        <dbReference type="EMBL" id="CAE8590512.1"/>
    </source>
</evidence>
<dbReference type="AlphaFoldDB" id="A0A813DVG0"/>
<sequence>MESSGSAGGVTSSTGGFPRDTPQGPSSPRALSPRPPPGAPSRPSSGRPLRPQSAQSASGWPQESVRPQSASGVRPQSAGQIRDRPQSARQIRDRPGSAMSRPGSARARSPPRAGSPSRTQRLPAEMGLAGLQVLHLPPDVTACDAGEQCCWRWLSHSLLKESSWLKDDLDHVRQEHEQYMGQRTKVELDIEAFAELRGSHKTLLHELHHSRAECTDLRRDFTVLKMTH</sequence>
<proteinExistence type="predicted"/>